<reference evidence="3 4" key="1">
    <citation type="submission" date="2016-10" db="EMBL/GenBank/DDBJ databases">
        <authorList>
            <person name="de Groot N.N."/>
        </authorList>
    </citation>
    <scope>NUCLEOTIDE SEQUENCE [LARGE SCALE GENOMIC DNA]</scope>
    <source>
        <strain evidence="3 4">DSM 13305</strain>
    </source>
</reference>
<feature type="binding site" evidence="2">
    <location>
        <position position="102"/>
    </location>
    <ligand>
        <name>Zn(2+)</name>
        <dbReference type="ChEBI" id="CHEBI:29105"/>
        <label>2</label>
    </ligand>
</feature>
<organism evidence="3 4">
    <name type="scientific">Propionispora vibrioides</name>
    <dbReference type="NCBI Taxonomy" id="112903"/>
    <lineage>
        <taxon>Bacteria</taxon>
        <taxon>Bacillati</taxon>
        <taxon>Bacillota</taxon>
        <taxon>Negativicutes</taxon>
        <taxon>Selenomonadales</taxon>
        <taxon>Sporomusaceae</taxon>
        <taxon>Propionispora</taxon>
    </lineage>
</organism>
<protein>
    <submittedName>
        <fullName evidence="3">Fructose-bisphosphate aldolase, class II</fullName>
    </submittedName>
</protein>
<dbReference type="AlphaFoldDB" id="A0A1H8US64"/>
<sequence>MLMNMKELLSVAQKHQFAVPAFNVSSSMLLRGVMEGCREKQAPVIIAIHPDELSFVEDSFIASVREEIIHSRIPAVIHLDHGGSFEQIVRAIRCGFTSVMIDASLLSFEENVAITRKVIEVAQAAHVSVEAELGTIGTTGNGGEGGTEQIIYTDPATVKEFVARTGVDTLAIAIGTSHGIYPKNMQPKLRMDLLQEIRAIVDIPLVLHGGSANADSEIAEAVRLGISKINISSDIKDAFYKKCREVLQDPVIREPNAIYPPCIKAMKQVVYQKIDLFNDAGKARYYQEN</sequence>
<evidence type="ECO:0000313" key="3">
    <source>
        <dbReference type="EMBL" id="SEP06032.1"/>
    </source>
</evidence>
<dbReference type="PIRSF" id="PIRSF001359">
    <property type="entry name" value="F_bP_aldolase_II"/>
    <property type="match status" value="1"/>
</dbReference>
<comment type="cofactor">
    <cofactor evidence="2">
        <name>Zn(2+)</name>
        <dbReference type="ChEBI" id="CHEBI:29105"/>
    </cofactor>
    <text evidence="2">Binds 2 Zn(2+) ions per subunit. One is catalytic and the other provides a structural contribution.</text>
</comment>
<dbReference type="SUPFAM" id="SSF51569">
    <property type="entry name" value="Aldolase"/>
    <property type="match status" value="1"/>
</dbReference>
<dbReference type="NCBIfam" id="NF006042">
    <property type="entry name" value="PRK08185.1"/>
    <property type="match status" value="1"/>
</dbReference>
<keyword evidence="4" id="KW-1185">Reference proteome</keyword>
<dbReference type="Pfam" id="PF01116">
    <property type="entry name" value="F_bP_aldolase"/>
    <property type="match status" value="1"/>
</dbReference>
<dbReference type="GO" id="GO:0008270">
    <property type="term" value="F:zinc ion binding"/>
    <property type="evidence" value="ECO:0007669"/>
    <property type="project" value="InterPro"/>
</dbReference>
<feature type="active site" description="Proton donor" evidence="1">
    <location>
        <position position="80"/>
    </location>
</feature>
<dbReference type="InterPro" id="IPR000771">
    <property type="entry name" value="FBA_II"/>
</dbReference>
<dbReference type="OrthoDB" id="9803995at2"/>
<accession>A0A1H8US64</accession>
<evidence type="ECO:0000313" key="4">
    <source>
        <dbReference type="Proteomes" id="UP000198847"/>
    </source>
</evidence>
<dbReference type="PANTHER" id="PTHR30304">
    <property type="entry name" value="D-TAGATOSE-1,6-BISPHOSPHATE ALDOLASE"/>
    <property type="match status" value="1"/>
</dbReference>
<dbReference type="NCBIfam" id="TIGR00167">
    <property type="entry name" value="cbbA"/>
    <property type="match status" value="1"/>
</dbReference>
<name>A0A1H8US64_9FIRM</name>
<dbReference type="GO" id="GO:0016832">
    <property type="term" value="F:aldehyde-lyase activity"/>
    <property type="evidence" value="ECO:0007669"/>
    <property type="project" value="InterPro"/>
</dbReference>
<proteinExistence type="predicted"/>
<gene>
    <name evidence="3" type="ORF">SAMN04490178_109100</name>
</gene>
<dbReference type="RefSeq" id="WP_091746260.1">
    <property type="nucleotide sequence ID" value="NZ_FODY01000009.1"/>
</dbReference>
<feature type="binding site" evidence="2">
    <location>
        <position position="132"/>
    </location>
    <ligand>
        <name>Zn(2+)</name>
        <dbReference type="ChEBI" id="CHEBI:29105"/>
        <label>2</label>
    </ligand>
</feature>
<feature type="binding site" evidence="2">
    <location>
        <position position="208"/>
    </location>
    <ligand>
        <name>Zn(2+)</name>
        <dbReference type="ChEBI" id="CHEBI:29105"/>
        <label>1</label>
        <note>catalytic</note>
    </ligand>
</feature>
<feature type="binding site" evidence="2">
    <location>
        <position position="178"/>
    </location>
    <ligand>
        <name>Zn(2+)</name>
        <dbReference type="ChEBI" id="CHEBI:29105"/>
        <label>1</label>
        <note>catalytic</note>
    </ligand>
</feature>
<feature type="binding site" evidence="2">
    <location>
        <position position="81"/>
    </location>
    <ligand>
        <name>Zn(2+)</name>
        <dbReference type="ChEBI" id="CHEBI:29105"/>
        <label>1</label>
        <note>catalytic</note>
    </ligand>
</feature>
<keyword evidence="2" id="KW-0479">Metal-binding</keyword>
<dbReference type="GO" id="GO:0005975">
    <property type="term" value="P:carbohydrate metabolic process"/>
    <property type="evidence" value="ECO:0007669"/>
    <property type="project" value="InterPro"/>
</dbReference>
<dbReference type="Gene3D" id="3.20.20.70">
    <property type="entry name" value="Aldolase class I"/>
    <property type="match status" value="1"/>
</dbReference>
<evidence type="ECO:0000256" key="1">
    <source>
        <dbReference type="PIRSR" id="PIRSR001359-1"/>
    </source>
</evidence>
<evidence type="ECO:0000256" key="2">
    <source>
        <dbReference type="PIRSR" id="PIRSR001359-3"/>
    </source>
</evidence>
<dbReference type="InterPro" id="IPR013785">
    <property type="entry name" value="Aldolase_TIM"/>
</dbReference>
<dbReference type="Proteomes" id="UP000198847">
    <property type="component" value="Unassembled WGS sequence"/>
</dbReference>
<dbReference type="InterPro" id="IPR050246">
    <property type="entry name" value="Class_II_FBP_aldolase"/>
</dbReference>
<dbReference type="CDD" id="cd00947">
    <property type="entry name" value="TBP_aldolase_IIB"/>
    <property type="match status" value="1"/>
</dbReference>
<dbReference type="PANTHER" id="PTHR30304:SF0">
    <property type="entry name" value="D-TAGATOSE-1,6-BISPHOSPHATE ALDOLASE SUBUNIT GATY-RELATED"/>
    <property type="match status" value="1"/>
</dbReference>
<keyword evidence="2" id="KW-0862">Zinc</keyword>
<dbReference type="EMBL" id="FODY01000009">
    <property type="protein sequence ID" value="SEP06032.1"/>
    <property type="molecule type" value="Genomic_DNA"/>
</dbReference>
<dbReference type="STRING" id="112903.SAMN04490178_109100"/>